<evidence type="ECO:0000259" key="2">
    <source>
        <dbReference type="Pfam" id="PF18990"/>
    </source>
</evidence>
<reference evidence="3 4" key="1">
    <citation type="submission" date="2017-04" db="EMBL/GenBank/DDBJ databases">
        <authorList>
            <person name="Afonso C.L."/>
            <person name="Miller P.J."/>
            <person name="Scott M.A."/>
            <person name="Spackman E."/>
            <person name="Goraichik I."/>
            <person name="Dimitrov K.M."/>
            <person name="Suarez D.L."/>
            <person name="Swayne D.E."/>
        </authorList>
    </citation>
    <scope>NUCLEOTIDE SEQUENCE [LARGE SCALE GENOMIC DNA]</scope>
    <source>
        <strain evidence="3 4">DSM 19625</strain>
    </source>
</reference>
<dbReference type="RefSeq" id="WP_084292353.1">
    <property type="nucleotide sequence ID" value="NZ_FWYB01000023.1"/>
</dbReference>
<dbReference type="InterPro" id="IPR043781">
    <property type="entry name" value="DUF5723"/>
</dbReference>
<feature type="signal peptide" evidence="1">
    <location>
        <begin position="1"/>
        <end position="21"/>
    </location>
</feature>
<sequence>MLKKYLILSLLLSCSSPFLKAQQYGLFNTKTLFDGFENPAQKTFVLDSSRKYASNFFLPNFGFNAANRGNSDFIRRAINEGTTNMNGLPLRTTEINAVYQNSNIYLLTLKIFKSYKDQKEMGFAWQIRSDAHLNYTNETLAILDDYERFQPYSNEDFTDAFNNNGYAQSYHQFSFNYRENYSKRLAFGAKVSLLSGIHYNKLSITESYFNPGSSTQPLVAALRGSYKASFLDTAELSSRDAIPTFKNPGLSLSFGTSYTSKSGVFIMANIKDLGFIKWAKSSYYNKFNNLDDPLIIDDPDMNSSGIEDRIADIATENEERKSFFSPTNAKVDFMISKAYAISIPFSYTPSLIVSKNIFYKGGDAAFVSKFKYNGLSLSVIPTYNFNNLMLMGMQGMYQTPNFEVFLGSDNLLKTVSQVNGLIKQDRSIGTGYNAASFYMGLGIKFGNTVNHPQNSSYMPGIGDERPSFFKRLFGGSKKR</sequence>
<name>A0A1W2F6H1_9SPHI</name>
<feature type="chain" id="PRO_5012416071" description="DUF5723 domain-containing protein" evidence="1">
    <location>
        <begin position="22"/>
        <end position="479"/>
    </location>
</feature>
<dbReference type="AlphaFoldDB" id="A0A1W2F6H1"/>
<proteinExistence type="predicted"/>
<protein>
    <recommendedName>
        <fullName evidence="2">DUF5723 domain-containing protein</fullName>
    </recommendedName>
</protein>
<dbReference type="Proteomes" id="UP000192678">
    <property type="component" value="Unassembled WGS sequence"/>
</dbReference>
<evidence type="ECO:0000256" key="1">
    <source>
        <dbReference type="SAM" id="SignalP"/>
    </source>
</evidence>
<dbReference type="STRING" id="475255.SAMN04488101_12344"/>
<evidence type="ECO:0000313" key="3">
    <source>
        <dbReference type="EMBL" id="SMD17497.1"/>
    </source>
</evidence>
<keyword evidence="4" id="KW-1185">Reference proteome</keyword>
<evidence type="ECO:0000313" key="4">
    <source>
        <dbReference type="Proteomes" id="UP000192678"/>
    </source>
</evidence>
<dbReference type="OrthoDB" id="783295at2"/>
<feature type="domain" description="DUF5723" evidence="2">
    <location>
        <begin position="51"/>
        <end position="409"/>
    </location>
</feature>
<keyword evidence="1" id="KW-0732">Signal</keyword>
<gene>
    <name evidence="3" type="ORF">SAMN04488101_12344</name>
</gene>
<dbReference type="EMBL" id="FWYB01000023">
    <property type="protein sequence ID" value="SMD17497.1"/>
    <property type="molecule type" value="Genomic_DNA"/>
</dbReference>
<accession>A0A1W2F6H1</accession>
<organism evidence="3 4">
    <name type="scientific">Pedobacter nyackensis</name>
    <dbReference type="NCBI Taxonomy" id="475255"/>
    <lineage>
        <taxon>Bacteria</taxon>
        <taxon>Pseudomonadati</taxon>
        <taxon>Bacteroidota</taxon>
        <taxon>Sphingobacteriia</taxon>
        <taxon>Sphingobacteriales</taxon>
        <taxon>Sphingobacteriaceae</taxon>
        <taxon>Pedobacter</taxon>
    </lineage>
</organism>
<dbReference type="Pfam" id="PF18990">
    <property type="entry name" value="DUF5723"/>
    <property type="match status" value="1"/>
</dbReference>